<keyword evidence="3" id="KW-1185">Reference proteome</keyword>
<accession>A0ABX7M9N0</accession>
<proteinExistence type="predicted"/>
<protein>
    <submittedName>
        <fullName evidence="2">Uncharacterized protein</fullName>
    </submittedName>
</protein>
<evidence type="ECO:0000313" key="3">
    <source>
        <dbReference type="Proteomes" id="UP000663570"/>
    </source>
</evidence>
<dbReference type="EMBL" id="CP071060">
    <property type="protein sequence ID" value="QSI78089.1"/>
    <property type="molecule type" value="Genomic_DNA"/>
</dbReference>
<reference evidence="2 3" key="1">
    <citation type="submission" date="2021-02" db="EMBL/GenBank/DDBJ databases">
        <title>Niveibacterium changnyeongensis HC41.</title>
        <authorList>
            <person name="Kang M."/>
        </authorList>
    </citation>
    <scope>NUCLEOTIDE SEQUENCE [LARGE SCALE GENOMIC DNA]</scope>
    <source>
        <strain evidence="2 3">HC41</strain>
    </source>
</reference>
<evidence type="ECO:0000256" key="1">
    <source>
        <dbReference type="SAM" id="MobiDB-lite"/>
    </source>
</evidence>
<dbReference type="RefSeq" id="WP_206255367.1">
    <property type="nucleotide sequence ID" value="NZ_CP071060.1"/>
</dbReference>
<dbReference type="Proteomes" id="UP000663570">
    <property type="component" value="Chromosome"/>
</dbReference>
<gene>
    <name evidence="2" type="ORF">JY500_05455</name>
</gene>
<organism evidence="2 3">
    <name type="scientific">Niveibacterium microcysteis</name>
    <dbReference type="NCBI Taxonomy" id="2811415"/>
    <lineage>
        <taxon>Bacteria</taxon>
        <taxon>Pseudomonadati</taxon>
        <taxon>Pseudomonadota</taxon>
        <taxon>Betaproteobacteria</taxon>
        <taxon>Rhodocyclales</taxon>
        <taxon>Rhodocyclaceae</taxon>
        <taxon>Niveibacterium</taxon>
    </lineage>
</organism>
<feature type="region of interest" description="Disordered" evidence="1">
    <location>
        <begin position="144"/>
        <end position="175"/>
    </location>
</feature>
<name>A0ABX7M9N0_9RHOO</name>
<evidence type="ECO:0000313" key="2">
    <source>
        <dbReference type="EMBL" id="QSI78089.1"/>
    </source>
</evidence>
<sequence length="175" mass="18763">MPKTHAAHTLEIAALIESIWGPAFGRTECATEYKYHHVSRFGLHLRLRGHGFRYADGLPCEGHICYIETGMDEKMLHAVSISMDVESMTRTARRPQDGLSLAEVLMVHGVFHGSRDASELADAHLPPPPPLGLADLVAIESTLGMPGVPLPPPGTQRPQATAGKPDKAIASSASS</sequence>